<dbReference type="RefSeq" id="WP_088246652.1">
    <property type="nucleotide sequence ID" value="NZ_NHMK01000003.1"/>
</dbReference>
<dbReference type="EMBL" id="NHMK01000003">
    <property type="protein sequence ID" value="OWL98959.1"/>
    <property type="molecule type" value="Genomic_DNA"/>
</dbReference>
<evidence type="ECO:0000313" key="1">
    <source>
        <dbReference type="EMBL" id="OWL98959.1"/>
    </source>
</evidence>
<proteinExistence type="predicted"/>
<dbReference type="Proteomes" id="UP000197208">
    <property type="component" value="Unassembled WGS sequence"/>
</dbReference>
<name>A0A246BTF0_9DEIO</name>
<organism evidence="1 2">
    <name type="scientific">Deinococcus indicus</name>
    <dbReference type="NCBI Taxonomy" id="223556"/>
    <lineage>
        <taxon>Bacteria</taxon>
        <taxon>Thermotogati</taxon>
        <taxon>Deinococcota</taxon>
        <taxon>Deinococci</taxon>
        <taxon>Deinococcales</taxon>
        <taxon>Deinococcaceae</taxon>
        <taxon>Deinococcus</taxon>
    </lineage>
</organism>
<keyword evidence="2" id="KW-1185">Reference proteome</keyword>
<accession>A0A246BTF0</accession>
<dbReference type="AlphaFoldDB" id="A0A246BTF0"/>
<protein>
    <submittedName>
        <fullName evidence="1">Uncharacterized protein</fullName>
    </submittedName>
</protein>
<gene>
    <name evidence="1" type="ORF">CBQ26_00435</name>
</gene>
<evidence type="ECO:0000313" key="2">
    <source>
        <dbReference type="Proteomes" id="UP000197208"/>
    </source>
</evidence>
<reference evidence="1 2" key="1">
    <citation type="submission" date="2017-05" db="EMBL/GenBank/DDBJ databases">
        <title>De novo genome assembly of Deniococcus indicus strain DR1.</title>
        <authorList>
            <person name="Chauhan D."/>
            <person name="Yennamalli R.M."/>
            <person name="Priyadarshini R."/>
        </authorList>
    </citation>
    <scope>NUCLEOTIDE SEQUENCE [LARGE SCALE GENOMIC DNA]</scope>
    <source>
        <strain evidence="1 2">DR1</strain>
    </source>
</reference>
<sequence length="116" mass="12916">MKATLPPEAQDLLDQANALFPNRYEATQDAHGRTSILDTHRHRPAGLHADPIKAAQKALTSARLSAKNGNRVHTHGQEPHQLSLHVPHDAWTRLQQEAADHGLTVQEWALLKLTHQ</sequence>
<comment type="caution">
    <text evidence="1">The sequence shown here is derived from an EMBL/GenBank/DDBJ whole genome shotgun (WGS) entry which is preliminary data.</text>
</comment>